<evidence type="ECO:0000313" key="2">
    <source>
        <dbReference type="Proteomes" id="UP000831701"/>
    </source>
</evidence>
<sequence length="1023" mass="112359">MAGWGAFFVSLLNYKTEKYVIAENRRIGILFRLYQLAVLGYIIGWVFVVKKGYQEREEAIQTSVITKLKGVTLTNSTETGLHLWSAEDYVIPPSGEQVFFVVTNFIETPNQRLGFCAESAKVPDGQCRSDDDCTEGEAVIAGHGIKTGLCLNSTGTCEIRGWCPVEHSAKPTEPLLGEAENFTIYIKNFIRFPKFEFSKSNVLETSDDRYLKNCSYDRYNHPYCPIFRLGELVSWTRHDFLDMAVRGGSVGILIEWNCDLDKDSSQCNPQYSFTRLDMNMNNSVTSGYNFRYAQYFKDQHGETYRTLYKVYGIRFDIMVNGQAGKFNIVPTIIAIGSGVALLGVGAFACDMILLYMMNTSSFYRERKFEIISFKRDRTKHKEGKAGHRERKSRKLAAEKGAANSVKNPEDTEAAVGEDPTAETQSPVDKRGPTIPRNTGQRYSAILSPQEESPEQDISEKTSNETPSEEQPPRLKAFVPPPSSLENEQQREEKCGEEVKNEAVQSSQPEDTSCCSRQGGYRGAAVVQHSGVAPHSYFADELWSLSLGYNSCHVGSAELRAPSGVMSTFILGLDVGTTSVKAVLLDSSSRCVAESHSVQTAADIIDHSGIKAKEQDVVRIVDSVNRCVALLSRDKLQSVCSIGLSGQMHGVLLWRAKSGCDWSDRDFFMARDTSQLITWQDGRCSSDFLSSLPKPDSQLSVATGFGCATIFWYTRHRAEFLEDFTVAGTIQDYVVSMLCGLDGCVMTPQNAASWGFFNTSSNQWNTDILKGAGFPLHLLPQCVPSGSLAGRTRSDWHGIPAGTPVGAALGDFQCSVYSCMSARTDAVLNISTSAQLTFAMPADFKPPDSPEPASPISYFPYFGDSYLAVAASLNGGNVLATFVETLTAWMKELGAELSNSCLYEKLIQCALNQETSDLGVSPTILGERHNPLCLGQVTNISTTNLSLGHVTRALCRGVLDNITSMMPAERLHQAGVSRIVGSGSAIARNEVLKQEVERAFPQPVVYGQNADSAVGVAMVLCDFQ</sequence>
<reference evidence="1" key="1">
    <citation type="submission" date="2022-04" db="EMBL/GenBank/DDBJ databases">
        <title>Jade perch genome.</title>
        <authorList>
            <person name="Chao B."/>
        </authorList>
    </citation>
    <scope>NUCLEOTIDE SEQUENCE</scope>
    <source>
        <strain evidence="1">CB-2022</strain>
    </source>
</reference>
<proteinExistence type="predicted"/>
<accession>A0ACB8X062</accession>
<keyword evidence="2" id="KW-1185">Reference proteome</keyword>
<gene>
    <name evidence="1" type="ORF">L3Q82_022072</name>
</gene>
<dbReference type="EMBL" id="CM041534">
    <property type="protein sequence ID" value="KAI3373466.1"/>
    <property type="molecule type" value="Genomic_DNA"/>
</dbReference>
<evidence type="ECO:0000313" key="1">
    <source>
        <dbReference type="EMBL" id="KAI3373466.1"/>
    </source>
</evidence>
<organism evidence="1 2">
    <name type="scientific">Scortum barcoo</name>
    <name type="common">barcoo grunter</name>
    <dbReference type="NCBI Taxonomy" id="214431"/>
    <lineage>
        <taxon>Eukaryota</taxon>
        <taxon>Metazoa</taxon>
        <taxon>Chordata</taxon>
        <taxon>Craniata</taxon>
        <taxon>Vertebrata</taxon>
        <taxon>Euteleostomi</taxon>
        <taxon>Actinopterygii</taxon>
        <taxon>Neopterygii</taxon>
        <taxon>Teleostei</taxon>
        <taxon>Neoteleostei</taxon>
        <taxon>Acanthomorphata</taxon>
        <taxon>Eupercaria</taxon>
        <taxon>Centrarchiformes</taxon>
        <taxon>Terapontoidei</taxon>
        <taxon>Terapontidae</taxon>
        <taxon>Scortum</taxon>
    </lineage>
</organism>
<name>A0ACB8X062_9TELE</name>
<protein>
    <submittedName>
        <fullName evidence="1">Uncharacterized protein</fullName>
    </submittedName>
</protein>
<dbReference type="Proteomes" id="UP000831701">
    <property type="component" value="Chromosome 4"/>
</dbReference>
<comment type="caution">
    <text evidence="1">The sequence shown here is derived from an EMBL/GenBank/DDBJ whole genome shotgun (WGS) entry which is preliminary data.</text>
</comment>